<dbReference type="Proteomes" id="UP000002675">
    <property type="component" value="Chromosome I"/>
</dbReference>
<dbReference type="RefSeq" id="WP_011150678.1">
    <property type="nucleotide sequence ID" value="NC_005139.1"/>
</dbReference>
<dbReference type="AlphaFoldDB" id="Q7MJJ6"/>
<dbReference type="KEGG" id="vvy:VV2165"/>
<sequence length="59" mass="6632">MSPNTEFSYYFEGVRYTNTKLSFLISLAANSDDPKSVIDGILESKERYDEDMAALASET</sequence>
<accession>Q7MJJ6</accession>
<dbReference type="PATRIC" id="fig|196600.6.peg.2184"/>
<proteinExistence type="predicted"/>
<gene>
    <name evidence="1" type="ordered locus">VV2165</name>
</gene>
<organism evidence="1 2">
    <name type="scientific">Vibrio vulnificus (strain YJ016)</name>
    <dbReference type="NCBI Taxonomy" id="196600"/>
    <lineage>
        <taxon>Bacteria</taxon>
        <taxon>Pseudomonadati</taxon>
        <taxon>Pseudomonadota</taxon>
        <taxon>Gammaproteobacteria</taxon>
        <taxon>Vibrionales</taxon>
        <taxon>Vibrionaceae</taxon>
        <taxon>Vibrio</taxon>
    </lineage>
</organism>
<name>Q7MJJ6_VIBVY</name>
<reference evidence="1 2" key="1">
    <citation type="journal article" date="2003" name="Genome Res.">
        <title>Comparative genome analysis of Vibrio vulnificus, a marine pathogen.</title>
        <authorList>
            <person name="Chen C.Y."/>
            <person name="Wu K.M."/>
            <person name="Chang Y.C."/>
            <person name="Chang C.H."/>
            <person name="Tsai H.C."/>
            <person name="Liao T.L."/>
            <person name="Liu Y.M."/>
            <person name="Chen H.J."/>
            <person name="Shen A.B."/>
            <person name="Li J.C."/>
            <person name="Su T.L."/>
            <person name="Shao C.P."/>
            <person name="Lee C.T."/>
            <person name="Hor L.I."/>
            <person name="Tsai S.F."/>
        </authorList>
    </citation>
    <scope>NUCLEOTIDE SEQUENCE [LARGE SCALE GENOMIC DNA]</scope>
    <source>
        <strain evidence="1 2">YJ016</strain>
    </source>
</reference>
<dbReference type="EMBL" id="BA000037">
    <property type="protein sequence ID" value="BAC94929.1"/>
    <property type="molecule type" value="Genomic_DNA"/>
</dbReference>
<protein>
    <submittedName>
        <fullName evidence="1">Uncharacterized protein</fullName>
    </submittedName>
</protein>
<dbReference type="HOGENOM" id="CLU_2959718_0_0_6"/>
<evidence type="ECO:0000313" key="1">
    <source>
        <dbReference type="EMBL" id="BAC94929.1"/>
    </source>
</evidence>
<evidence type="ECO:0000313" key="2">
    <source>
        <dbReference type="Proteomes" id="UP000002675"/>
    </source>
</evidence>